<keyword evidence="3" id="KW-1185">Reference proteome</keyword>
<name>A0AAV5MEB2_9ROSI</name>
<comment type="caution">
    <text evidence="2">The sequence shown here is derived from an EMBL/GenBank/DDBJ whole genome shotgun (WGS) entry which is preliminary data.</text>
</comment>
<sequence length="114" mass="13227">MQDPRVFGAEKDSNPKLWKKKNSAPRVTTFQLDRNEEVPHLQGSLPLRTGKKVSKRNLKNEVPPLFQQPEQSNSDSLTDSYTSGNEYRALRKKYLLEAIWQLANACYTLSYNRR</sequence>
<organism evidence="2 3">
    <name type="scientific">Rubroshorea leprosula</name>
    <dbReference type="NCBI Taxonomy" id="152421"/>
    <lineage>
        <taxon>Eukaryota</taxon>
        <taxon>Viridiplantae</taxon>
        <taxon>Streptophyta</taxon>
        <taxon>Embryophyta</taxon>
        <taxon>Tracheophyta</taxon>
        <taxon>Spermatophyta</taxon>
        <taxon>Magnoliopsida</taxon>
        <taxon>eudicotyledons</taxon>
        <taxon>Gunneridae</taxon>
        <taxon>Pentapetalae</taxon>
        <taxon>rosids</taxon>
        <taxon>malvids</taxon>
        <taxon>Malvales</taxon>
        <taxon>Dipterocarpaceae</taxon>
        <taxon>Rubroshorea</taxon>
    </lineage>
</organism>
<dbReference type="PANTHER" id="PTHR37740:SF1">
    <property type="entry name" value="OS02G0193500 PROTEIN"/>
    <property type="match status" value="1"/>
</dbReference>
<feature type="compositionally biased region" description="Polar residues" evidence="1">
    <location>
        <begin position="68"/>
        <end position="82"/>
    </location>
</feature>
<dbReference type="PANTHER" id="PTHR37740">
    <property type="entry name" value="OS02G0193500 PROTEIN"/>
    <property type="match status" value="1"/>
</dbReference>
<accession>A0AAV5MEB2</accession>
<reference evidence="2 3" key="1">
    <citation type="journal article" date="2021" name="Commun. Biol.">
        <title>The genome of Shorea leprosula (Dipterocarpaceae) highlights the ecological relevance of drought in aseasonal tropical rainforests.</title>
        <authorList>
            <person name="Ng K.K.S."/>
            <person name="Kobayashi M.J."/>
            <person name="Fawcett J.A."/>
            <person name="Hatakeyama M."/>
            <person name="Paape T."/>
            <person name="Ng C.H."/>
            <person name="Ang C.C."/>
            <person name="Tnah L.H."/>
            <person name="Lee C.T."/>
            <person name="Nishiyama T."/>
            <person name="Sese J."/>
            <person name="O'Brien M.J."/>
            <person name="Copetti D."/>
            <person name="Mohd Noor M.I."/>
            <person name="Ong R.C."/>
            <person name="Putra M."/>
            <person name="Sireger I.Z."/>
            <person name="Indrioko S."/>
            <person name="Kosugi Y."/>
            <person name="Izuno A."/>
            <person name="Isagi Y."/>
            <person name="Lee S.L."/>
            <person name="Shimizu K.K."/>
        </authorList>
    </citation>
    <scope>NUCLEOTIDE SEQUENCE [LARGE SCALE GENOMIC DNA]</scope>
    <source>
        <strain evidence="2">214</strain>
    </source>
</reference>
<evidence type="ECO:0000256" key="1">
    <source>
        <dbReference type="SAM" id="MobiDB-lite"/>
    </source>
</evidence>
<dbReference type="EMBL" id="BPVZ01000229">
    <property type="protein sequence ID" value="GKV47504.1"/>
    <property type="molecule type" value="Genomic_DNA"/>
</dbReference>
<protein>
    <submittedName>
        <fullName evidence="2">Uncharacterized protein</fullName>
    </submittedName>
</protein>
<dbReference type="Proteomes" id="UP001054252">
    <property type="component" value="Unassembled WGS sequence"/>
</dbReference>
<gene>
    <name evidence="2" type="ORF">SLEP1_g54405</name>
</gene>
<feature type="region of interest" description="Disordered" evidence="1">
    <location>
        <begin position="1"/>
        <end position="82"/>
    </location>
</feature>
<evidence type="ECO:0000313" key="3">
    <source>
        <dbReference type="Proteomes" id="UP001054252"/>
    </source>
</evidence>
<evidence type="ECO:0000313" key="2">
    <source>
        <dbReference type="EMBL" id="GKV47504.1"/>
    </source>
</evidence>
<dbReference type="AlphaFoldDB" id="A0AAV5MEB2"/>
<proteinExistence type="predicted"/>